<keyword evidence="2" id="KW-1185">Reference proteome</keyword>
<evidence type="ECO:0000313" key="1">
    <source>
        <dbReference type="EMBL" id="GAA4975366.1"/>
    </source>
</evidence>
<evidence type="ECO:0008006" key="3">
    <source>
        <dbReference type="Google" id="ProtNLM"/>
    </source>
</evidence>
<proteinExistence type="predicted"/>
<dbReference type="EMBL" id="BAABIL010000204">
    <property type="protein sequence ID" value="GAA4975366.1"/>
    <property type="molecule type" value="Genomic_DNA"/>
</dbReference>
<protein>
    <recommendedName>
        <fullName evidence="3">Homeodomain-like domain-containing protein</fullName>
    </recommendedName>
</protein>
<reference evidence="2" key="1">
    <citation type="journal article" date="2019" name="Int. J. Syst. Evol. Microbiol.">
        <title>The Global Catalogue of Microorganisms (GCM) 10K type strain sequencing project: providing services to taxonomists for standard genome sequencing and annotation.</title>
        <authorList>
            <consortium name="The Broad Institute Genomics Platform"/>
            <consortium name="The Broad Institute Genome Sequencing Center for Infectious Disease"/>
            <person name="Wu L."/>
            <person name="Ma J."/>
        </authorList>
    </citation>
    <scope>NUCLEOTIDE SEQUENCE [LARGE SCALE GENOMIC DNA]</scope>
    <source>
        <strain evidence="2">JCM 18126</strain>
    </source>
</reference>
<name>A0ABP9HPZ9_9ACTN</name>
<accession>A0ABP9HPZ9</accession>
<dbReference type="Gene3D" id="1.10.10.60">
    <property type="entry name" value="Homeodomain-like"/>
    <property type="match status" value="2"/>
</dbReference>
<dbReference type="Proteomes" id="UP001501195">
    <property type="component" value="Unassembled WGS sequence"/>
</dbReference>
<dbReference type="RefSeq" id="WP_345711883.1">
    <property type="nucleotide sequence ID" value="NZ_BAABIL010000204.1"/>
</dbReference>
<evidence type="ECO:0000313" key="2">
    <source>
        <dbReference type="Proteomes" id="UP001501195"/>
    </source>
</evidence>
<gene>
    <name evidence="1" type="ORF">GCM10023225_15590</name>
</gene>
<comment type="caution">
    <text evidence="1">The sequence shown here is derived from an EMBL/GenBank/DDBJ whole genome shotgun (WGS) entry which is preliminary data.</text>
</comment>
<organism evidence="1 2">
    <name type="scientific">Kineococcus glutinatus</name>
    <dbReference type="NCBI Taxonomy" id="1070872"/>
    <lineage>
        <taxon>Bacteria</taxon>
        <taxon>Bacillati</taxon>
        <taxon>Actinomycetota</taxon>
        <taxon>Actinomycetes</taxon>
        <taxon>Kineosporiales</taxon>
        <taxon>Kineosporiaceae</taxon>
        <taxon>Kineococcus</taxon>
    </lineage>
</organism>
<sequence>MRLRTFLSSLRPPLERLIKAQTLPPQEATALTPDALPQQVRTLQRRTRLLRQDEITQVVTRYQAGATMVELARELDVHRGTIRACLVAQGVVLRSGSSFPTERLQEAVSLYEAGLSTARVAAELGLTQRVVWRALRDAGVVMRDRTGS</sequence>